<comment type="caution">
    <text evidence="5">The sequence shown here is derived from an EMBL/GenBank/DDBJ whole genome shotgun (WGS) entry which is preliminary data.</text>
</comment>
<dbReference type="AlphaFoldDB" id="A0A1E3VIP3"/>
<dbReference type="GO" id="GO:0005829">
    <property type="term" value="C:cytosol"/>
    <property type="evidence" value="ECO:0007669"/>
    <property type="project" value="TreeGrafter"/>
</dbReference>
<dbReference type="InterPro" id="IPR011008">
    <property type="entry name" value="Dimeric_a/b-barrel"/>
</dbReference>
<gene>
    <name evidence="5" type="ORF">A8M32_02770</name>
</gene>
<proteinExistence type="predicted"/>
<dbReference type="Gene3D" id="1.10.10.10">
    <property type="entry name" value="Winged helix-like DNA-binding domain superfamily/Winged helix DNA-binding domain"/>
    <property type="match status" value="1"/>
</dbReference>
<organism evidence="5 6">
    <name type="scientific">Sinorhizobium alkalisoli</name>
    <dbReference type="NCBI Taxonomy" id="1752398"/>
    <lineage>
        <taxon>Bacteria</taxon>
        <taxon>Pseudomonadati</taxon>
        <taxon>Pseudomonadota</taxon>
        <taxon>Alphaproteobacteria</taxon>
        <taxon>Hyphomicrobiales</taxon>
        <taxon>Rhizobiaceae</taxon>
        <taxon>Sinorhizobium/Ensifer group</taxon>
        <taxon>Sinorhizobium</taxon>
    </lineage>
</organism>
<evidence type="ECO:0000313" key="5">
    <source>
        <dbReference type="EMBL" id="ODR92846.1"/>
    </source>
</evidence>
<dbReference type="PRINTS" id="PR00033">
    <property type="entry name" value="HTHASNC"/>
</dbReference>
<dbReference type="InterPro" id="IPR036388">
    <property type="entry name" value="WH-like_DNA-bd_sf"/>
</dbReference>
<sequence>MNSRDTTIAKYTPDDLDRRIIAHLRADGRASLSRLSDALGVARGTVQNRLDRLIETGTLLGFTVRVREDSDVNTVHAIMMIEVIGKSTTQVIRKLRGIPEIYSLHTTNGNWDLVANIRAASLSEFDRILREVRMIDGVANSETSLLLSSV</sequence>
<evidence type="ECO:0000256" key="3">
    <source>
        <dbReference type="ARBA" id="ARBA00023163"/>
    </source>
</evidence>
<dbReference type="Pfam" id="PF13404">
    <property type="entry name" value="HTH_AsnC-type"/>
    <property type="match status" value="1"/>
</dbReference>
<dbReference type="RefSeq" id="WP_069456886.1">
    <property type="nucleotide sequence ID" value="NZ_LYBW01000038.1"/>
</dbReference>
<dbReference type="Proteomes" id="UP000094342">
    <property type="component" value="Unassembled WGS sequence"/>
</dbReference>
<dbReference type="Pfam" id="PF01037">
    <property type="entry name" value="AsnC_trans_reg"/>
    <property type="match status" value="1"/>
</dbReference>
<dbReference type="EMBL" id="LYBW01000038">
    <property type="protein sequence ID" value="ODR92846.1"/>
    <property type="molecule type" value="Genomic_DNA"/>
</dbReference>
<dbReference type="InterPro" id="IPR000485">
    <property type="entry name" value="AsnC-type_HTH_dom"/>
</dbReference>
<feature type="domain" description="HTH asnC-type" evidence="4">
    <location>
        <begin position="13"/>
        <end position="87"/>
    </location>
</feature>
<keyword evidence="3" id="KW-0804">Transcription</keyword>
<protein>
    <submittedName>
        <fullName evidence="5">AsnC family transcriptional regulator</fullName>
    </submittedName>
</protein>
<dbReference type="OrthoDB" id="9809462at2"/>
<dbReference type="PROSITE" id="PS50956">
    <property type="entry name" value="HTH_ASNC_2"/>
    <property type="match status" value="1"/>
</dbReference>
<dbReference type="GO" id="GO:0043200">
    <property type="term" value="P:response to amino acid"/>
    <property type="evidence" value="ECO:0007669"/>
    <property type="project" value="TreeGrafter"/>
</dbReference>
<dbReference type="GO" id="GO:0043565">
    <property type="term" value="F:sequence-specific DNA binding"/>
    <property type="evidence" value="ECO:0007669"/>
    <property type="project" value="InterPro"/>
</dbReference>
<dbReference type="InterPro" id="IPR036390">
    <property type="entry name" value="WH_DNA-bd_sf"/>
</dbReference>
<keyword evidence="6" id="KW-1185">Reference proteome</keyword>
<evidence type="ECO:0000259" key="4">
    <source>
        <dbReference type="PROSITE" id="PS50956"/>
    </source>
</evidence>
<dbReference type="InterPro" id="IPR019887">
    <property type="entry name" value="Tscrpt_reg_AsnC/Lrp_C"/>
</dbReference>
<dbReference type="STRING" id="1752398.A8M32_02770"/>
<dbReference type="PANTHER" id="PTHR30154">
    <property type="entry name" value="LEUCINE-RESPONSIVE REGULATORY PROTEIN"/>
    <property type="match status" value="1"/>
</dbReference>
<dbReference type="PANTHER" id="PTHR30154:SF34">
    <property type="entry name" value="TRANSCRIPTIONAL REGULATOR AZLB"/>
    <property type="match status" value="1"/>
</dbReference>
<evidence type="ECO:0000313" key="6">
    <source>
        <dbReference type="Proteomes" id="UP000094342"/>
    </source>
</evidence>
<keyword evidence="2" id="KW-0238">DNA-binding</keyword>
<keyword evidence="1" id="KW-0805">Transcription regulation</keyword>
<name>A0A1E3VIP3_9HYPH</name>
<dbReference type="SUPFAM" id="SSF46785">
    <property type="entry name" value="Winged helix' DNA-binding domain"/>
    <property type="match status" value="1"/>
</dbReference>
<dbReference type="SUPFAM" id="SSF54909">
    <property type="entry name" value="Dimeric alpha+beta barrel"/>
    <property type="match status" value="1"/>
</dbReference>
<dbReference type="Gene3D" id="3.30.70.920">
    <property type="match status" value="1"/>
</dbReference>
<dbReference type="SMART" id="SM00344">
    <property type="entry name" value="HTH_ASNC"/>
    <property type="match status" value="1"/>
</dbReference>
<reference evidence="6" key="1">
    <citation type="submission" date="2016-05" db="EMBL/GenBank/DDBJ databases">
        <authorList>
            <person name="Li Y."/>
        </authorList>
    </citation>
    <scope>NUCLEOTIDE SEQUENCE [LARGE SCALE GENOMIC DNA]</scope>
    <source>
        <strain evidence="6">YIC4027</strain>
    </source>
</reference>
<evidence type="ECO:0000256" key="1">
    <source>
        <dbReference type="ARBA" id="ARBA00023015"/>
    </source>
</evidence>
<evidence type="ECO:0000256" key="2">
    <source>
        <dbReference type="ARBA" id="ARBA00023125"/>
    </source>
</evidence>
<dbReference type="InterPro" id="IPR019888">
    <property type="entry name" value="Tscrpt_reg_AsnC-like"/>
</dbReference>
<accession>A0A1E3VIP3</accession>